<dbReference type="EMBL" id="ARXR01000020">
    <property type="protein sequence ID" value="MBF5053672.1"/>
    <property type="molecule type" value="Genomic_DNA"/>
</dbReference>
<comment type="catalytic activity">
    <reaction evidence="7">
        <text>adenosine + H2O + H(+) = inosine + NH4(+)</text>
        <dbReference type="Rhea" id="RHEA:24408"/>
        <dbReference type="ChEBI" id="CHEBI:15377"/>
        <dbReference type="ChEBI" id="CHEBI:15378"/>
        <dbReference type="ChEBI" id="CHEBI:16335"/>
        <dbReference type="ChEBI" id="CHEBI:17596"/>
        <dbReference type="ChEBI" id="CHEBI:28938"/>
        <dbReference type="EC" id="3.5.4.4"/>
    </reaction>
    <physiologicalReaction direction="left-to-right" evidence="7">
        <dbReference type="Rhea" id="RHEA:24409"/>
    </physiologicalReaction>
</comment>
<dbReference type="CDD" id="cd16833">
    <property type="entry name" value="YfiH"/>
    <property type="match status" value="1"/>
</dbReference>
<accession>A0ABS0AHQ8</accession>
<comment type="catalytic activity">
    <reaction evidence="8">
        <text>adenosine + phosphate = alpha-D-ribose 1-phosphate + adenine</text>
        <dbReference type="Rhea" id="RHEA:27642"/>
        <dbReference type="ChEBI" id="CHEBI:16335"/>
        <dbReference type="ChEBI" id="CHEBI:16708"/>
        <dbReference type="ChEBI" id="CHEBI:43474"/>
        <dbReference type="ChEBI" id="CHEBI:57720"/>
        <dbReference type="EC" id="2.4.2.1"/>
    </reaction>
    <physiologicalReaction direction="left-to-right" evidence="8">
        <dbReference type="Rhea" id="RHEA:27643"/>
    </physiologicalReaction>
</comment>
<sequence>MTLPDISQWLRPDWQPHPRVRALVTTRLGRHSPPPWHGFNLGMNCGDDPARVEQARRHVHKMLAVDHPPAWLEQVHGDRIIQAGDGDTRADGVWTGEPGWPCVVLTADCLPVLLARQDGSAVAAVHAGWRGLHGGILGRAVATLAPGGEPLSAWLGPAISARAYQVGEDVHRAFVSLGPEYQAAFSRDSQPNHWRFSLAHAATLALNAAGVFEVAGGDHCTASDPVHFYSYRAEGQTGRFATMVWLEPAPA</sequence>
<dbReference type="InterPro" id="IPR003730">
    <property type="entry name" value="Cu_polyphenol_OxRdtase"/>
</dbReference>
<comment type="similarity">
    <text evidence="2 10">Belongs to the purine nucleoside phosphorylase YfiH/LACC1 family.</text>
</comment>
<keyword evidence="12" id="KW-1185">Reference proteome</keyword>
<evidence type="ECO:0000256" key="1">
    <source>
        <dbReference type="ARBA" id="ARBA00000553"/>
    </source>
</evidence>
<evidence type="ECO:0000256" key="7">
    <source>
        <dbReference type="ARBA" id="ARBA00047989"/>
    </source>
</evidence>
<dbReference type="NCBIfam" id="TIGR00726">
    <property type="entry name" value="peptidoglycan editing factor PgeF"/>
    <property type="match status" value="1"/>
</dbReference>
<keyword evidence="5" id="KW-0378">Hydrolase</keyword>
<evidence type="ECO:0000256" key="3">
    <source>
        <dbReference type="ARBA" id="ARBA00022679"/>
    </source>
</evidence>
<dbReference type="Pfam" id="PF02578">
    <property type="entry name" value="Cu-oxidase_4"/>
    <property type="match status" value="1"/>
</dbReference>
<organism evidence="11 12">
    <name type="scientific">Alloalcanivorax venustensis ISO4</name>
    <dbReference type="NCBI Taxonomy" id="1177184"/>
    <lineage>
        <taxon>Bacteria</taxon>
        <taxon>Pseudomonadati</taxon>
        <taxon>Pseudomonadota</taxon>
        <taxon>Gammaproteobacteria</taxon>
        <taxon>Oceanospirillales</taxon>
        <taxon>Alcanivoracaceae</taxon>
        <taxon>Alloalcanivorax</taxon>
    </lineage>
</organism>
<comment type="caution">
    <text evidence="11">The sequence shown here is derived from an EMBL/GenBank/DDBJ whole genome shotgun (WGS) entry which is preliminary data.</text>
</comment>
<protein>
    <recommendedName>
        <fullName evidence="10">Purine nucleoside phosphorylase</fullName>
    </recommendedName>
</protein>
<dbReference type="PANTHER" id="PTHR30616:SF2">
    <property type="entry name" value="PURINE NUCLEOSIDE PHOSPHORYLASE LACC1"/>
    <property type="match status" value="1"/>
</dbReference>
<gene>
    <name evidence="11" type="ORF">ISO4_02274</name>
</gene>
<dbReference type="SUPFAM" id="SSF64438">
    <property type="entry name" value="CNF1/YfiH-like putative cysteine hydrolases"/>
    <property type="match status" value="1"/>
</dbReference>
<comment type="catalytic activity">
    <reaction evidence="1">
        <text>inosine + phosphate = alpha-D-ribose 1-phosphate + hypoxanthine</text>
        <dbReference type="Rhea" id="RHEA:27646"/>
        <dbReference type="ChEBI" id="CHEBI:17368"/>
        <dbReference type="ChEBI" id="CHEBI:17596"/>
        <dbReference type="ChEBI" id="CHEBI:43474"/>
        <dbReference type="ChEBI" id="CHEBI:57720"/>
        <dbReference type="EC" id="2.4.2.1"/>
    </reaction>
    <physiologicalReaction direction="left-to-right" evidence="1">
        <dbReference type="Rhea" id="RHEA:27647"/>
    </physiologicalReaction>
</comment>
<evidence type="ECO:0000313" key="11">
    <source>
        <dbReference type="EMBL" id="MBF5053672.1"/>
    </source>
</evidence>
<reference evidence="11 12" key="1">
    <citation type="submission" date="2012-09" db="EMBL/GenBank/DDBJ databases">
        <title>Genome Sequence of alkane-degrading Bacterium Alcanivorax venustensis ISO4.</title>
        <authorList>
            <person name="Lai Q."/>
            <person name="Shao Z."/>
        </authorList>
    </citation>
    <scope>NUCLEOTIDE SEQUENCE [LARGE SCALE GENOMIC DNA]</scope>
    <source>
        <strain evidence="11 12">ISO4</strain>
    </source>
</reference>
<dbReference type="InterPro" id="IPR038371">
    <property type="entry name" value="Cu_polyphenol_OxRdtase_sf"/>
</dbReference>
<dbReference type="Gene3D" id="3.60.140.10">
    <property type="entry name" value="CNF1/YfiH-like putative cysteine hydrolases"/>
    <property type="match status" value="1"/>
</dbReference>
<dbReference type="PANTHER" id="PTHR30616">
    <property type="entry name" value="UNCHARACTERIZED PROTEIN YFIH"/>
    <property type="match status" value="1"/>
</dbReference>
<comment type="catalytic activity">
    <reaction evidence="9">
        <text>S-methyl-5'-thioadenosine + phosphate = 5-(methylsulfanyl)-alpha-D-ribose 1-phosphate + adenine</text>
        <dbReference type="Rhea" id="RHEA:11852"/>
        <dbReference type="ChEBI" id="CHEBI:16708"/>
        <dbReference type="ChEBI" id="CHEBI:17509"/>
        <dbReference type="ChEBI" id="CHEBI:43474"/>
        <dbReference type="ChEBI" id="CHEBI:58533"/>
        <dbReference type="EC" id="2.4.2.28"/>
    </reaction>
    <physiologicalReaction direction="left-to-right" evidence="9">
        <dbReference type="Rhea" id="RHEA:11853"/>
    </physiologicalReaction>
</comment>
<evidence type="ECO:0000256" key="8">
    <source>
        <dbReference type="ARBA" id="ARBA00048968"/>
    </source>
</evidence>
<evidence type="ECO:0000256" key="2">
    <source>
        <dbReference type="ARBA" id="ARBA00007353"/>
    </source>
</evidence>
<keyword evidence="4" id="KW-0479">Metal-binding</keyword>
<evidence type="ECO:0000256" key="4">
    <source>
        <dbReference type="ARBA" id="ARBA00022723"/>
    </source>
</evidence>
<dbReference type="InterPro" id="IPR011324">
    <property type="entry name" value="Cytotoxic_necrot_fac-like_cat"/>
</dbReference>
<dbReference type="Proteomes" id="UP000644441">
    <property type="component" value="Unassembled WGS sequence"/>
</dbReference>
<name>A0ABS0AHQ8_9GAMM</name>
<proteinExistence type="inferred from homology"/>
<evidence type="ECO:0000256" key="9">
    <source>
        <dbReference type="ARBA" id="ARBA00049893"/>
    </source>
</evidence>
<dbReference type="RefSeq" id="WP_194856316.1">
    <property type="nucleotide sequence ID" value="NZ_ARXR01000020.1"/>
</dbReference>
<keyword evidence="3" id="KW-0808">Transferase</keyword>
<evidence type="ECO:0000256" key="5">
    <source>
        <dbReference type="ARBA" id="ARBA00022801"/>
    </source>
</evidence>
<evidence type="ECO:0000256" key="6">
    <source>
        <dbReference type="ARBA" id="ARBA00022833"/>
    </source>
</evidence>
<evidence type="ECO:0000313" key="12">
    <source>
        <dbReference type="Proteomes" id="UP000644441"/>
    </source>
</evidence>
<keyword evidence="6" id="KW-0862">Zinc</keyword>
<evidence type="ECO:0000256" key="10">
    <source>
        <dbReference type="RuleBase" id="RU361274"/>
    </source>
</evidence>